<gene>
    <name evidence="2" type="ORF">PVAP13_3NG225502</name>
</gene>
<evidence type="ECO:0000313" key="2">
    <source>
        <dbReference type="EMBL" id="KAG2620896.1"/>
    </source>
</evidence>
<evidence type="ECO:0000313" key="3">
    <source>
        <dbReference type="Proteomes" id="UP000823388"/>
    </source>
</evidence>
<name>A0A8T0UII0_PANVG</name>
<protein>
    <submittedName>
        <fullName evidence="2">Uncharacterized protein</fullName>
    </submittedName>
</protein>
<sequence length="132" mass="15293">MAGNKEIQINLEREYPIPNWTLLNYGTMITFDSIVGVVVHGMKLGRRERATSTEKKKRKRRKMIGEEEVQLDLQDRDCRCRSWSHVSASPARRVPLSEATSLRSATAHNPITARFKIVLYRRLDIILQKKIC</sequence>
<keyword evidence="3" id="KW-1185">Reference proteome</keyword>
<evidence type="ECO:0000256" key="1">
    <source>
        <dbReference type="SAM" id="Phobius"/>
    </source>
</evidence>
<accession>A0A8T0UII0</accession>
<organism evidence="2 3">
    <name type="scientific">Panicum virgatum</name>
    <name type="common">Blackwell switchgrass</name>
    <dbReference type="NCBI Taxonomy" id="38727"/>
    <lineage>
        <taxon>Eukaryota</taxon>
        <taxon>Viridiplantae</taxon>
        <taxon>Streptophyta</taxon>
        <taxon>Embryophyta</taxon>
        <taxon>Tracheophyta</taxon>
        <taxon>Spermatophyta</taxon>
        <taxon>Magnoliopsida</taxon>
        <taxon>Liliopsida</taxon>
        <taxon>Poales</taxon>
        <taxon>Poaceae</taxon>
        <taxon>PACMAD clade</taxon>
        <taxon>Panicoideae</taxon>
        <taxon>Panicodae</taxon>
        <taxon>Paniceae</taxon>
        <taxon>Panicinae</taxon>
        <taxon>Panicum</taxon>
        <taxon>Panicum sect. Hiantes</taxon>
    </lineage>
</organism>
<dbReference type="Proteomes" id="UP000823388">
    <property type="component" value="Chromosome 3N"/>
</dbReference>
<comment type="caution">
    <text evidence="2">The sequence shown here is derived from an EMBL/GenBank/DDBJ whole genome shotgun (WGS) entry which is preliminary data.</text>
</comment>
<reference evidence="2" key="1">
    <citation type="submission" date="2020-05" db="EMBL/GenBank/DDBJ databases">
        <title>WGS assembly of Panicum virgatum.</title>
        <authorList>
            <person name="Lovell J.T."/>
            <person name="Jenkins J."/>
            <person name="Shu S."/>
            <person name="Juenger T.E."/>
            <person name="Schmutz J."/>
        </authorList>
    </citation>
    <scope>NUCLEOTIDE SEQUENCE</scope>
    <source>
        <strain evidence="2">AP13</strain>
    </source>
</reference>
<dbReference type="EMBL" id="CM029042">
    <property type="protein sequence ID" value="KAG2620896.1"/>
    <property type="molecule type" value="Genomic_DNA"/>
</dbReference>
<proteinExistence type="predicted"/>
<dbReference type="AlphaFoldDB" id="A0A8T0UII0"/>
<keyword evidence="1" id="KW-1133">Transmembrane helix</keyword>
<feature type="transmembrane region" description="Helical" evidence="1">
    <location>
        <begin position="20"/>
        <end position="39"/>
    </location>
</feature>
<keyword evidence="1" id="KW-0472">Membrane</keyword>
<keyword evidence="1" id="KW-0812">Transmembrane</keyword>